<name>A0A2T0RC97_9ACTN</name>
<dbReference type="Proteomes" id="UP000239209">
    <property type="component" value="Unassembled WGS sequence"/>
</dbReference>
<protein>
    <submittedName>
        <fullName evidence="2">Uncharacterized protein</fullName>
    </submittedName>
</protein>
<evidence type="ECO:0000313" key="2">
    <source>
        <dbReference type="EMBL" id="PRY18788.1"/>
    </source>
</evidence>
<feature type="region of interest" description="Disordered" evidence="1">
    <location>
        <begin position="1"/>
        <end position="23"/>
    </location>
</feature>
<proteinExistence type="predicted"/>
<dbReference type="AlphaFoldDB" id="A0A2T0RC97"/>
<feature type="compositionally biased region" description="Polar residues" evidence="1">
    <location>
        <begin position="1"/>
        <end position="19"/>
    </location>
</feature>
<feature type="compositionally biased region" description="Low complexity" evidence="1">
    <location>
        <begin position="164"/>
        <end position="173"/>
    </location>
</feature>
<gene>
    <name evidence="2" type="ORF">CLV70_14421</name>
</gene>
<dbReference type="AntiFam" id="ANF00041">
    <property type="entry name" value="Antisense to RNaseP"/>
</dbReference>
<reference evidence="2 3" key="1">
    <citation type="submission" date="2018-03" db="EMBL/GenBank/DDBJ databases">
        <title>Genomic Encyclopedia of Archaeal and Bacterial Type Strains, Phase II (KMG-II): from individual species to whole genera.</title>
        <authorList>
            <person name="Goeker M."/>
        </authorList>
    </citation>
    <scope>NUCLEOTIDE SEQUENCE [LARGE SCALE GENOMIC DNA]</scope>
    <source>
        <strain evidence="2 3">DSM 45348</strain>
    </source>
</reference>
<evidence type="ECO:0000256" key="1">
    <source>
        <dbReference type="SAM" id="MobiDB-lite"/>
    </source>
</evidence>
<feature type="region of interest" description="Disordered" evidence="1">
    <location>
        <begin position="145"/>
        <end position="255"/>
    </location>
</feature>
<accession>A0A2T0RC97</accession>
<keyword evidence="3" id="KW-1185">Reference proteome</keyword>
<organism evidence="2 3">
    <name type="scientific">Pseudosporangium ferrugineum</name>
    <dbReference type="NCBI Taxonomy" id="439699"/>
    <lineage>
        <taxon>Bacteria</taxon>
        <taxon>Bacillati</taxon>
        <taxon>Actinomycetota</taxon>
        <taxon>Actinomycetes</taxon>
        <taxon>Micromonosporales</taxon>
        <taxon>Micromonosporaceae</taxon>
        <taxon>Pseudosporangium</taxon>
    </lineage>
</organism>
<feature type="compositionally biased region" description="Basic and acidic residues" evidence="1">
    <location>
        <begin position="189"/>
        <end position="204"/>
    </location>
</feature>
<feature type="compositionally biased region" description="Basic residues" evidence="1">
    <location>
        <begin position="175"/>
        <end position="188"/>
    </location>
</feature>
<dbReference type="EMBL" id="PVZG01000044">
    <property type="protein sequence ID" value="PRY18788.1"/>
    <property type="molecule type" value="Genomic_DNA"/>
</dbReference>
<sequence length="255" mass="26356">MSTSTDVLNTSSTRVNSALSRRATDESACTPDFVRGDCSPLGGHPSRPAVAGRLVRPTRRLGRAALERLRRPGVLRHRALLGLAPGGVYRATPVTRGAGGLLPHRFTLTGTRPAVCSLWHFPAGHPGLPLATTLLCGVRTFLGDTSKGADATAQPTRPSRLILRQRPGPVGRAARGGRQRKAGGKWGRRGAEGREAGEGRRPAGREVGASGRRRGTEGQPGAASRAGAAGGRTGRRQGGKEDGAAGGAGRANARA</sequence>
<evidence type="ECO:0000313" key="3">
    <source>
        <dbReference type="Proteomes" id="UP000239209"/>
    </source>
</evidence>
<comment type="caution">
    <text evidence="2">The sequence shown here is derived from an EMBL/GenBank/DDBJ whole genome shotgun (WGS) entry which is preliminary data.</text>
</comment>